<dbReference type="InParanoid" id="A0A1V9XBK8"/>
<comment type="caution">
    <text evidence="2">The sequence shown here is derived from an EMBL/GenBank/DDBJ whole genome shotgun (WGS) entry which is preliminary data.</text>
</comment>
<feature type="region of interest" description="Disordered" evidence="1">
    <location>
        <begin position="1"/>
        <end position="51"/>
    </location>
</feature>
<feature type="compositionally biased region" description="Basic residues" evidence="1">
    <location>
        <begin position="15"/>
        <end position="24"/>
    </location>
</feature>
<organism evidence="2 3">
    <name type="scientific">Tropilaelaps mercedesae</name>
    <dbReference type="NCBI Taxonomy" id="418985"/>
    <lineage>
        <taxon>Eukaryota</taxon>
        <taxon>Metazoa</taxon>
        <taxon>Ecdysozoa</taxon>
        <taxon>Arthropoda</taxon>
        <taxon>Chelicerata</taxon>
        <taxon>Arachnida</taxon>
        <taxon>Acari</taxon>
        <taxon>Parasitiformes</taxon>
        <taxon>Mesostigmata</taxon>
        <taxon>Gamasina</taxon>
        <taxon>Dermanyssoidea</taxon>
        <taxon>Laelapidae</taxon>
        <taxon>Tropilaelaps</taxon>
    </lineage>
</organism>
<protein>
    <submittedName>
        <fullName evidence="2">Uncharacterized protein</fullName>
    </submittedName>
</protein>
<feature type="region of interest" description="Disordered" evidence="1">
    <location>
        <begin position="121"/>
        <end position="142"/>
    </location>
</feature>
<keyword evidence="3" id="KW-1185">Reference proteome</keyword>
<evidence type="ECO:0000313" key="3">
    <source>
        <dbReference type="Proteomes" id="UP000192247"/>
    </source>
</evidence>
<dbReference type="EMBL" id="MNPL01015723">
    <property type="protein sequence ID" value="OQR70935.1"/>
    <property type="molecule type" value="Genomic_DNA"/>
</dbReference>
<evidence type="ECO:0000313" key="2">
    <source>
        <dbReference type="EMBL" id="OQR70935.1"/>
    </source>
</evidence>
<sequence length="142" mass="15182">MLSTPSHVFDEFQQKKRRRHRGRASHSVSNSSAPAPARPVDAPGHAATSGGFHQLAFTQTKNLFGVLDRYTQDPGPMPGAGSFSSGARRISDGCSTPASSLRRRRATLPAEDVSEVRELHETTNEVSPGGIGNLSSLMARSL</sequence>
<gene>
    <name evidence="2" type="ORF">BIW11_01601</name>
</gene>
<dbReference type="AlphaFoldDB" id="A0A1V9XBK8"/>
<name>A0A1V9XBK8_9ACAR</name>
<feature type="compositionally biased region" description="Polar residues" evidence="1">
    <location>
        <begin position="133"/>
        <end position="142"/>
    </location>
</feature>
<proteinExistence type="predicted"/>
<reference evidence="2 3" key="1">
    <citation type="journal article" date="2017" name="Gigascience">
        <title>Draft genome of the honey bee ectoparasitic mite, Tropilaelaps mercedesae, is shaped by the parasitic life history.</title>
        <authorList>
            <person name="Dong X."/>
            <person name="Armstrong S.D."/>
            <person name="Xia D."/>
            <person name="Makepeace B.L."/>
            <person name="Darby A.C."/>
            <person name="Kadowaki T."/>
        </authorList>
    </citation>
    <scope>NUCLEOTIDE SEQUENCE [LARGE SCALE GENOMIC DNA]</scope>
    <source>
        <strain evidence="2">Wuxi-XJTLU</strain>
    </source>
</reference>
<feature type="region of interest" description="Disordered" evidence="1">
    <location>
        <begin position="75"/>
        <end position="109"/>
    </location>
</feature>
<dbReference type="Proteomes" id="UP000192247">
    <property type="component" value="Unassembled WGS sequence"/>
</dbReference>
<evidence type="ECO:0000256" key="1">
    <source>
        <dbReference type="SAM" id="MobiDB-lite"/>
    </source>
</evidence>
<accession>A0A1V9XBK8</accession>